<keyword evidence="3" id="KW-1185">Reference proteome</keyword>
<dbReference type="SUPFAM" id="SSF54637">
    <property type="entry name" value="Thioesterase/thiol ester dehydrase-isomerase"/>
    <property type="match status" value="1"/>
</dbReference>
<reference evidence="2 3" key="1">
    <citation type="submission" date="2020-08" db="EMBL/GenBank/DDBJ databases">
        <title>Sphingobacterium sp. DN04309 isolated from aquaculture water.</title>
        <authorList>
            <person name="Zhang M."/>
        </authorList>
    </citation>
    <scope>NUCLEOTIDE SEQUENCE [LARGE SCALE GENOMIC DNA]</scope>
    <source>
        <strain evidence="2 3">DN04309</strain>
    </source>
</reference>
<proteinExistence type="predicted"/>
<sequence length="37" mass="4355">MNTLRKIVESKIRIQYQDCDPFNHLNNSKYIDCIVAA</sequence>
<dbReference type="InterPro" id="IPR029069">
    <property type="entry name" value="HotDog_dom_sf"/>
</dbReference>
<dbReference type="EMBL" id="JACOIJ010000006">
    <property type="protein sequence ID" value="MBD1428894.1"/>
    <property type="molecule type" value="Genomic_DNA"/>
</dbReference>
<dbReference type="Pfam" id="PF20791">
    <property type="entry name" value="Acyl-ACP_TE_C"/>
    <property type="match status" value="1"/>
</dbReference>
<dbReference type="RefSeq" id="WP_165290645.1">
    <property type="nucleotide sequence ID" value="NZ_JACOIJ010000006.1"/>
</dbReference>
<organism evidence="2 3">
    <name type="scientific">Sphingobacterium litopenaei</name>
    <dbReference type="NCBI Taxonomy" id="2763500"/>
    <lineage>
        <taxon>Bacteria</taxon>
        <taxon>Pseudomonadati</taxon>
        <taxon>Bacteroidota</taxon>
        <taxon>Sphingobacteriia</taxon>
        <taxon>Sphingobacteriales</taxon>
        <taxon>Sphingobacteriaceae</taxon>
        <taxon>Sphingobacterium</taxon>
    </lineage>
</organism>
<dbReference type="Gene3D" id="3.10.129.10">
    <property type="entry name" value="Hotdog Thioesterase"/>
    <property type="match status" value="1"/>
</dbReference>
<evidence type="ECO:0000313" key="2">
    <source>
        <dbReference type="EMBL" id="MBD1428894.1"/>
    </source>
</evidence>
<evidence type="ECO:0000259" key="1">
    <source>
        <dbReference type="Pfam" id="PF20791"/>
    </source>
</evidence>
<comment type="caution">
    <text evidence="2">The sequence shown here is derived from an EMBL/GenBank/DDBJ whole genome shotgun (WGS) entry which is preliminary data.</text>
</comment>
<evidence type="ECO:0000313" key="3">
    <source>
        <dbReference type="Proteomes" id="UP000651271"/>
    </source>
</evidence>
<gene>
    <name evidence="2" type="ORF">H8B04_04825</name>
</gene>
<accession>A0ABR7YC60</accession>
<dbReference type="InterPro" id="IPR049427">
    <property type="entry name" value="Acyl-ACP_TE_C"/>
</dbReference>
<feature type="domain" description="Acyl-ACP thioesterase-like C-terminal" evidence="1">
    <location>
        <begin position="5"/>
        <end position="35"/>
    </location>
</feature>
<name>A0ABR7YC60_9SPHI</name>
<protein>
    <recommendedName>
        <fullName evidence="1">Acyl-ACP thioesterase-like C-terminal domain-containing protein</fullName>
    </recommendedName>
</protein>
<dbReference type="Proteomes" id="UP000651271">
    <property type="component" value="Unassembled WGS sequence"/>
</dbReference>